<evidence type="ECO:0000256" key="4">
    <source>
        <dbReference type="ARBA" id="ARBA00022840"/>
    </source>
</evidence>
<dbReference type="GO" id="GO:0000725">
    <property type="term" value="P:recombinational repair"/>
    <property type="evidence" value="ECO:0007669"/>
    <property type="project" value="TreeGrafter"/>
</dbReference>
<dbReference type="GO" id="GO:0043138">
    <property type="term" value="F:3'-5' DNA helicase activity"/>
    <property type="evidence" value="ECO:0007669"/>
    <property type="project" value="TreeGrafter"/>
</dbReference>
<dbReference type="PANTHER" id="PTHR11070">
    <property type="entry name" value="UVRD / RECB / PCRA DNA HELICASE FAMILY MEMBER"/>
    <property type="match status" value="1"/>
</dbReference>
<keyword evidence="2 6" id="KW-0378">Hydrolase</keyword>
<evidence type="ECO:0000313" key="6">
    <source>
        <dbReference type="EMBL" id="OSY35090.1"/>
    </source>
</evidence>
<dbReference type="PANTHER" id="PTHR11070:SF2">
    <property type="entry name" value="ATP-DEPENDENT DNA HELICASE SRS2"/>
    <property type="match status" value="1"/>
</dbReference>
<dbReference type="GO" id="GO:0003677">
    <property type="term" value="F:DNA binding"/>
    <property type="evidence" value="ECO:0007669"/>
    <property type="project" value="InterPro"/>
</dbReference>
<gene>
    <name evidence="6" type="primary">addA</name>
    <name evidence="6" type="ORF">BG845_06323</name>
</gene>
<keyword evidence="1" id="KW-0547">Nucleotide-binding</keyword>
<reference evidence="6 7" key="1">
    <citation type="submission" date="2016-09" db="EMBL/GenBank/DDBJ databases">
        <title>Pseudonocardia autotrophica DSM535, a candidate organism with high potential of specific P450 cytochromes.</title>
        <authorList>
            <person name="Grumaz C."/>
            <person name="Vainshtein Y."/>
            <person name="Kirstahler P."/>
            <person name="Sohn K."/>
        </authorList>
    </citation>
    <scope>NUCLEOTIDE SEQUENCE [LARGE SCALE GENOMIC DNA]</scope>
    <source>
        <strain evidence="6 7">DSM 535</strain>
    </source>
</reference>
<dbReference type="RefSeq" id="WP_085916380.1">
    <property type="nucleotide sequence ID" value="NZ_AP018920.1"/>
</dbReference>
<evidence type="ECO:0000313" key="7">
    <source>
        <dbReference type="Proteomes" id="UP000194360"/>
    </source>
</evidence>
<proteinExistence type="predicted"/>
<dbReference type="Pfam" id="PF00580">
    <property type="entry name" value="UvrD-helicase"/>
    <property type="match status" value="2"/>
</dbReference>
<evidence type="ECO:0000256" key="3">
    <source>
        <dbReference type="ARBA" id="ARBA00022806"/>
    </source>
</evidence>
<dbReference type="GO" id="GO:0016787">
    <property type="term" value="F:hydrolase activity"/>
    <property type="evidence" value="ECO:0007669"/>
    <property type="project" value="UniProtKB-KW"/>
</dbReference>
<sequence length="501" mass="54301">MSDTARAEQAAKLLAALPASVEMPAGTGKTHLLVDVVQQIADEHTSSPSGRRPKVLVLTHTHAGVQAVRQRLGHALADVTDISTLSSFAFDVARSYPQLGGITVPEHPDWEQSAAYLQAGVRVCGSTHIRRVLAASYTHLLVDEYQDCSRPQHELIVSLSGCIPATAVFGDRLQGVFGFDRALPLVSWADVEASFSRYSVQHEPWRWHGHNRDLGTWLLSLRARLVPGTTLDLSDAETPSGMRFLPADPTNKALKNEVYRTRPPGESVLVLTGNAPAQTRKIASQVCRQGYSAMEDINGAFMREQLIELAATPVDGWACWLARLAKRCFTGYSKIDDTVMKRLAAKRPAAGLSRPGLAATVAALDVVAAAPSLTTLAAAMRGIDRAREASAHSSEAWRTVAAAIDGVPRDCDAAELRDELLRSLAALRDQLRHIGRPERHRQVSRTLLVKGLEYDHVIITDISALTDVCNLYVALTRARKTITIIGHSAHVALSATRGATI</sequence>
<dbReference type="STRING" id="2074.BG845_06323"/>
<dbReference type="GO" id="GO:0005524">
    <property type="term" value="F:ATP binding"/>
    <property type="evidence" value="ECO:0007669"/>
    <property type="project" value="UniProtKB-KW"/>
</dbReference>
<evidence type="ECO:0000256" key="2">
    <source>
        <dbReference type="ARBA" id="ARBA00022801"/>
    </source>
</evidence>
<keyword evidence="7" id="KW-1185">Reference proteome</keyword>
<protein>
    <submittedName>
        <fullName evidence="6">ATP-dependent helicase/nuclease subunit A</fullName>
        <ecNumber evidence="6">3.6.4.12</ecNumber>
    </submittedName>
</protein>
<feature type="domain" description="UvrD-like helicase ATP-binding" evidence="5">
    <location>
        <begin position="127"/>
        <end position="182"/>
    </location>
</feature>
<evidence type="ECO:0000256" key="1">
    <source>
        <dbReference type="ARBA" id="ARBA00022741"/>
    </source>
</evidence>
<dbReference type="InterPro" id="IPR000212">
    <property type="entry name" value="DNA_helicase_UvrD/REP"/>
</dbReference>
<dbReference type="Proteomes" id="UP000194360">
    <property type="component" value="Unassembled WGS sequence"/>
</dbReference>
<dbReference type="SUPFAM" id="SSF52540">
    <property type="entry name" value="P-loop containing nucleoside triphosphate hydrolases"/>
    <property type="match status" value="1"/>
</dbReference>
<feature type="domain" description="UvrD-like helicase ATP-binding" evidence="5">
    <location>
        <begin position="12"/>
        <end position="101"/>
    </location>
</feature>
<dbReference type="EMBL" id="MIGB01000058">
    <property type="protein sequence ID" value="OSY35090.1"/>
    <property type="molecule type" value="Genomic_DNA"/>
</dbReference>
<comment type="caution">
    <text evidence="6">The sequence shown here is derived from an EMBL/GenBank/DDBJ whole genome shotgun (WGS) entry which is preliminary data.</text>
</comment>
<organism evidence="6 7">
    <name type="scientific">Pseudonocardia autotrophica</name>
    <name type="common">Amycolata autotrophica</name>
    <name type="synonym">Nocardia autotrophica</name>
    <dbReference type="NCBI Taxonomy" id="2074"/>
    <lineage>
        <taxon>Bacteria</taxon>
        <taxon>Bacillati</taxon>
        <taxon>Actinomycetota</taxon>
        <taxon>Actinomycetes</taxon>
        <taxon>Pseudonocardiales</taxon>
        <taxon>Pseudonocardiaceae</taxon>
        <taxon>Pseudonocardia</taxon>
    </lineage>
</organism>
<dbReference type="InterPro" id="IPR014016">
    <property type="entry name" value="UvrD-like_ATP-bd"/>
</dbReference>
<dbReference type="EC" id="3.6.4.12" evidence="6"/>
<dbReference type="AlphaFoldDB" id="A0A1Y2MIL0"/>
<evidence type="ECO:0000259" key="5">
    <source>
        <dbReference type="Pfam" id="PF00580"/>
    </source>
</evidence>
<dbReference type="OrthoDB" id="3196263at2"/>
<keyword evidence="4" id="KW-0067">ATP-binding</keyword>
<accession>A0A1Y2MIL0</accession>
<dbReference type="Gene3D" id="3.40.50.300">
    <property type="entry name" value="P-loop containing nucleotide triphosphate hydrolases"/>
    <property type="match status" value="2"/>
</dbReference>
<dbReference type="InterPro" id="IPR027417">
    <property type="entry name" value="P-loop_NTPase"/>
</dbReference>
<name>A0A1Y2MIL0_PSEAH</name>
<keyword evidence="3 6" id="KW-0347">Helicase</keyword>